<accession>A0A2T5PC18</accession>
<dbReference type="EMBL" id="QASN01000008">
    <property type="protein sequence ID" value="PTU75237.1"/>
    <property type="molecule type" value="Genomic_DNA"/>
</dbReference>
<sequence>MIHAGYLKGHLEMLDTHAPWMSDAQKQAHAESQATEVMKSIRLQQQTGKVVPPVIIPIGAPPAGAPSAPDSAAAVAATAAPQPTPVSAPPVVASETLTPPPAPDTQQKLMVALAGALAQDEQATGNHQGTDLRVVGNQDFVAGTYVMEGGSYSIQVTAKGADLLVIEPNRSSLYRRQTDGSYQFHNRNTGSTFSLRVEDERTLLLDRVPSSGRPTRMLRERAFRADLHSNSEALQEIAERYRQRALSDPEDAQLWTLCSAAAYKRSISDDAENARYARQIAASIRQILVSSSNPCPDAISAEHW</sequence>
<organism evidence="2 3">
    <name type="scientific">Pseudomonas mangrovi</name>
    <dbReference type="NCBI Taxonomy" id="2161748"/>
    <lineage>
        <taxon>Bacteria</taxon>
        <taxon>Pseudomonadati</taxon>
        <taxon>Pseudomonadota</taxon>
        <taxon>Gammaproteobacteria</taxon>
        <taxon>Pseudomonadales</taxon>
        <taxon>Pseudomonadaceae</taxon>
        <taxon>Pseudomonas</taxon>
    </lineage>
</organism>
<gene>
    <name evidence="2" type="ORF">DBO85_05230</name>
</gene>
<evidence type="ECO:0000256" key="1">
    <source>
        <dbReference type="SAM" id="MobiDB-lite"/>
    </source>
</evidence>
<evidence type="ECO:0000313" key="3">
    <source>
        <dbReference type="Proteomes" id="UP000244064"/>
    </source>
</evidence>
<evidence type="ECO:0000313" key="2">
    <source>
        <dbReference type="EMBL" id="PTU75237.1"/>
    </source>
</evidence>
<protein>
    <submittedName>
        <fullName evidence="2">Uncharacterized protein</fullName>
    </submittedName>
</protein>
<dbReference type="AlphaFoldDB" id="A0A2T5PC18"/>
<name>A0A2T5PC18_9PSED</name>
<reference evidence="2 3" key="1">
    <citation type="submission" date="2018-04" db="EMBL/GenBank/DDBJ databases">
        <title>Pseudomonas sp. nov., isolated from mangrove soil.</title>
        <authorList>
            <person name="Chen C."/>
        </authorList>
    </citation>
    <scope>NUCLEOTIDE SEQUENCE [LARGE SCALE GENOMIC DNA]</scope>
    <source>
        <strain evidence="2 3">TC-11</strain>
    </source>
</reference>
<keyword evidence="3" id="KW-1185">Reference proteome</keyword>
<comment type="caution">
    <text evidence="2">The sequence shown here is derived from an EMBL/GenBank/DDBJ whole genome shotgun (WGS) entry which is preliminary data.</text>
</comment>
<proteinExistence type="predicted"/>
<feature type="region of interest" description="Disordered" evidence="1">
    <location>
        <begin position="62"/>
        <end position="100"/>
    </location>
</feature>
<dbReference type="Proteomes" id="UP000244064">
    <property type="component" value="Unassembled WGS sequence"/>
</dbReference>
<feature type="compositionally biased region" description="Low complexity" evidence="1">
    <location>
        <begin position="65"/>
        <end position="81"/>
    </location>
</feature>